<dbReference type="RefSeq" id="WP_130540691.1">
    <property type="nucleotide sequence ID" value="NZ_CP042431.1"/>
</dbReference>
<protein>
    <recommendedName>
        <fullName evidence="4">YD repeat-containing protein</fullName>
    </recommendedName>
</protein>
<name>A0A4Q7N5U6_9BACT</name>
<evidence type="ECO:0000313" key="3">
    <source>
        <dbReference type="Proteomes" id="UP000293874"/>
    </source>
</evidence>
<feature type="chain" id="PRO_5021022820" description="YD repeat-containing protein" evidence="1">
    <location>
        <begin position="20"/>
        <end position="274"/>
    </location>
</feature>
<dbReference type="Proteomes" id="UP000293874">
    <property type="component" value="Unassembled WGS sequence"/>
</dbReference>
<evidence type="ECO:0000256" key="1">
    <source>
        <dbReference type="SAM" id="SignalP"/>
    </source>
</evidence>
<proteinExistence type="predicted"/>
<comment type="caution">
    <text evidence="2">The sequence shown here is derived from an EMBL/GenBank/DDBJ whole genome shotgun (WGS) entry which is preliminary data.</text>
</comment>
<evidence type="ECO:0000313" key="2">
    <source>
        <dbReference type="EMBL" id="RZS76390.1"/>
    </source>
</evidence>
<accession>A0A4Q7N5U6</accession>
<keyword evidence="1" id="KW-0732">Signal</keyword>
<feature type="signal peptide" evidence="1">
    <location>
        <begin position="1"/>
        <end position="19"/>
    </location>
</feature>
<dbReference type="AlphaFoldDB" id="A0A4Q7N5U6"/>
<gene>
    <name evidence="2" type="ORF">EV199_2274</name>
</gene>
<dbReference type="EMBL" id="SGXA01000001">
    <property type="protein sequence ID" value="RZS76390.1"/>
    <property type="molecule type" value="Genomic_DNA"/>
</dbReference>
<dbReference type="OrthoDB" id="1439289at2"/>
<organism evidence="2 3">
    <name type="scientific">Pseudobacter ginsenosidimutans</name>
    <dbReference type="NCBI Taxonomy" id="661488"/>
    <lineage>
        <taxon>Bacteria</taxon>
        <taxon>Pseudomonadati</taxon>
        <taxon>Bacteroidota</taxon>
        <taxon>Chitinophagia</taxon>
        <taxon>Chitinophagales</taxon>
        <taxon>Chitinophagaceae</taxon>
        <taxon>Pseudobacter</taxon>
    </lineage>
</organism>
<evidence type="ECO:0008006" key="4">
    <source>
        <dbReference type="Google" id="ProtNLM"/>
    </source>
</evidence>
<keyword evidence="3" id="KW-1185">Reference proteome</keyword>
<sequence>MKYSFTLLLLFIIAVPASAQYITMINSFAKPEQHVRSGKPARIIDTYTSRLQGSKFISRKEISFDWSARRISYSRYDKKGVLTHQYETNLDSSLQKVLYLVNVNYEPKGIIRDSFWFTYDTAGTLTRMQCSFNGNYSSSDLKVNAEGQAAKAQVTNRQGEIIALEKAAYHPEDNYYVISRKANWNDERLVQDTQRIDQDKYCSIMDEKKLFNEQGDMTYQKLKGRNNRTGAEYVNEYEYDDKGNWLKKTAYIIDRKTGKRKLISRSEREITYQK</sequence>
<reference evidence="2 3" key="1">
    <citation type="submission" date="2019-02" db="EMBL/GenBank/DDBJ databases">
        <title>Genomic Encyclopedia of Type Strains, Phase IV (KMG-IV): sequencing the most valuable type-strain genomes for metagenomic binning, comparative biology and taxonomic classification.</title>
        <authorList>
            <person name="Goeker M."/>
        </authorList>
    </citation>
    <scope>NUCLEOTIDE SEQUENCE [LARGE SCALE GENOMIC DNA]</scope>
    <source>
        <strain evidence="2 3">DSM 18116</strain>
    </source>
</reference>